<dbReference type="Proteomes" id="UP000324091">
    <property type="component" value="Chromosome 20"/>
</dbReference>
<proteinExistence type="predicted"/>
<protein>
    <recommendedName>
        <fullName evidence="5">Secreted phosphoprotein 1</fullName>
    </recommendedName>
</protein>
<evidence type="ECO:0000313" key="3">
    <source>
        <dbReference type="EMBL" id="TWW66925.1"/>
    </source>
</evidence>
<feature type="region of interest" description="Disordered" evidence="1">
    <location>
        <begin position="20"/>
        <end position="159"/>
    </location>
</feature>
<evidence type="ECO:0008006" key="5">
    <source>
        <dbReference type="Google" id="ProtNLM"/>
    </source>
</evidence>
<evidence type="ECO:0000256" key="2">
    <source>
        <dbReference type="SAM" id="SignalP"/>
    </source>
</evidence>
<accession>A0A5C6NJ33</accession>
<sequence length="333" mass="35617">MRVALVFLLLFATVFCRPARKVSDSSESAEEVKRRPAVSGSINSAKPLQNVAAADESTETEEDEVVAQAPEEAKSDMTDTFSSAAPSVDSNGSEGSDEDDDESEDEDDSDSSDSDEPSTPAPTTASPEVFTEEPVTETTQEPILPTIVTDNGRGDSMGGYPDDYKSILYIEDKSYHKVSGPYKPYEYVDAEKKTSYDMNHGNEVEKSMQVYKTLQVQSDLLEEDTSTPEMDNQGMDISSSISQDQGPLPEEGDSASNNESGSSSNPDEEENEASSSSVSDSSSSSHNSEPEESSEESTADSTSDESNSTQSDSDEDGAGLDKTTDVPALLTAK</sequence>
<feature type="region of interest" description="Disordered" evidence="1">
    <location>
        <begin position="215"/>
        <end position="333"/>
    </location>
</feature>
<name>A0A5C6NJ33_9TELE</name>
<reference evidence="3 4" key="1">
    <citation type="submission" date="2019-04" db="EMBL/GenBank/DDBJ databases">
        <title>Chromosome genome assembly for Takifugu flavidus.</title>
        <authorList>
            <person name="Xiao S."/>
        </authorList>
    </citation>
    <scope>NUCLEOTIDE SEQUENCE [LARGE SCALE GENOMIC DNA]</scope>
    <source>
        <strain evidence="3">HTHZ2018</strain>
        <tissue evidence="3">Muscle</tissue>
    </source>
</reference>
<feature type="signal peptide" evidence="2">
    <location>
        <begin position="1"/>
        <end position="16"/>
    </location>
</feature>
<evidence type="ECO:0000256" key="1">
    <source>
        <dbReference type="SAM" id="MobiDB-lite"/>
    </source>
</evidence>
<evidence type="ECO:0000313" key="4">
    <source>
        <dbReference type="Proteomes" id="UP000324091"/>
    </source>
</evidence>
<dbReference type="PANTHER" id="PTHR10607:SF1">
    <property type="entry name" value="OSTEOPONTIN"/>
    <property type="match status" value="1"/>
</dbReference>
<feature type="compositionally biased region" description="Low complexity" evidence="1">
    <location>
        <begin position="254"/>
        <end position="265"/>
    </location>
</feature>
<feature type="chain" id="PRO_5022990769" description="Secreted phosphoprotein 1" evidence="2">
    <location>
        <begin position="17"/>
        <end position="333"/>
    </location>
</feature>
<dbReference type="GO" id="GO:0001503">
    <property type="term" value="P:ossification"/>
    <property type="evidence" value="ECO:0007669"/>
    <property type="project" value="InterPro"/>
</dbReference>
<feature type="compositionally biased region" description="Low complexity" evidence="1">
    <location>
        <begin position="273"/>
        <end position="287"/>
    </location>
</feature>
<comment type="caution">
    <text evidence="3">The sequence shown here is derived from an EMBL/GenBank/DDBJ whole genome shotgun (WGS) entry which is preliminary data.</text>
</comment>
<feature type="compositionally biased region" description="Acidic residues" evidence="1">
    <location>
        <begin position="56"/>
        <end position="65"/>
    </location>
</feature>
<organism evidence="3 4">
    <name type="scientific">Takifugu flavidus</name>
    <name type="common">sansaifugu</name>
    <dbReference type="NCBI Taxonomy" id="433684"/>
    <lineage>
        <taxon>Eukaryota</taxon>
        <taxon>Metazoa</taxon>
        <taxon>Chordata</taxon>
        <taxon>Craniata</taxon>
        <taxon>Vertebrata</taxon>
        <taxon>Euteleostomi</taxon>
        <taxon>Actinopterygii</taxon>
        <taxon>Neopterygii</taxon>
        <taxon>Teleostei</taxon>
        <taxon>Neoteleostei</taxon>
        <taxon>Acanthomorphata</taxon>
        <taxon>Eupercaria</taxon>
        <taxon>Tetraodontiformes</taxon>
        <taxon>Tetradontoidea</taxon>
        <taxon>Tetraodontidae</taxon>
        <taxon>Takifugu</taxon>
    </lineage>
</organism>
<dbReference type="PANTHER" id="PTHR10607">
    <property type="entry name" value="OSTEOPONTIN"/>
    <property type="match status" value="1"/>
</dbReference>
<gene>
    <name evidence="3" type="ORF">D4764_20G0009570</name>
</gene>
<dbReference type="GO" id="GO:0007155">
    <property type="term" value="P:cell adhesion"/>
    <property type="evidence" value="ECO:0007669"/>
    <property type="project" value="InterPro"/>
</dbReference>
<dbReference type="PRINTS" id="PR00216">
    <property type="entry name" value="OSTEOPONTIN"/>
</dbReference>
<dbReference type="AlphaFoldDB" id="A0A5C6NJ33"/>
<feature type="compositionally biased region" description="Low complexity" evidence="1">
    <location>
        <begin position="117"/>
        <end position="129"/>
    </location>
</feature>
<dbReference type="InterPro" id="IPR002038">
    <property type="entry name" value="Osteopontin"/>
</dbReference>
<keyword evidence="4" id="KW-1185">Reference proteome</keyword>
<feature type="compositionally biased region" description="Low complexity" evidence="1">
    <location>
        <begin position="299"/>
        <end position="308"/>
    </location>
</feature>
<feature type="compositionally biased region" description="Polar residues" evidence="1">
    <location>
        <begin position="227"/>
        <end position="245"/>
    </location>
</feature>
<keyword evidence="2" id="KW-0732">Signal</keyword>
<dbReference type="EMBL" id="RHFK02000013">
    <property type="protein sequence ID" value="TWW66925.1"/>
    <property type="molecule type" value="Genomic_DNA"/>
</dbReference>
<feature type="compositionally biased region" description="Acidic residues" evidence="1">
    <location>
        <begin position="95"/>
        <end position="116"/>
    </location>
</feature>